<evidence type="ECO:0000313" key="2">
    <source>
        <dbReference type="EMBL" id="CAH9114841.1"/>
    </source>
</evidence>
<dbReference type="Proteomes" id="UP001152484">
    <property type="component" value="Unassembled WGS sequence"/>
</dbReference>
<proteinExistence type="predicted"/>
<evidence type="ECO:0000256" key="1">
    <source>
        <dbReference type="SAM" id="MobiDB-lite"/>
    </source>
</evidence>
<keyword evidence="3" id="KW-1185">Reference proteome</keyword>
<name>A0A9P0ZWK0_CUSEU</name>
<feature type="compositionally biased region" description="Low complexity" evidence="1">
    <location>
        <begin position="43"/>
        <end position="69"/>
    </location>
</feature>
<feature type="compositionally biased region" description="Polar residues" evidence="1">
    <location>
        <begin position="70"/>
        <end position="86"/>
    </location>
</feature>
<reference evidence="2" key="1">
    <citation type="submission" date="2022-07" db="EMBL/GenBank/DDBJ databases">
        <authorList>
            <person name="Macas J."/>
            <person name="Novak P."/>
            <person name="Neumann P."/>
        </authorList>
    </citation>
    <scope>NUCLEOTIDE SEQUENCE</scope>
</reference>
<sequence>MAYQYNGYESQELMGDSSNSRSFDPYLQTPQTSQPYIQHPRYQESYPSNPSYPQYQSYPPSTSYYPPSQEASLLPNQSNGPSISQTKKGKTIAEYMYERMYPSNETLANTCKHCFGPHEVEDCPLTLIFKQSAQCDTQGFQQASYVPSYHRPGPVELNESSMKLVSKLDDILCGLMQSWEQELHEMATNLKKFLKNSRRRLC</sequence>
<evidence type="ECO:0000313" key="3">
    <source>
        <dbReference type="Proteomes" id="UP001152484"/>
    </source>
</evidence>
<gene>
    <name evidence="2" type="ORF">CEURO_LOCUS20549</name>
</gene>
<protein>
    <submittedName>
        <fullName evidence="2">Uncharacterized protein</fullName>
    </submittedName>
</protein>
<feature type="region of interest" description="Disordered" evidence="1">
    <location>
        <begin position="1"/>
        <end position="87"/>
    </location>
</feature>
<comment type="caution">
    <text evidence="2">The sequence shown here is derived from an EMBL/GenBank/DDBJ whole genome shotgun (WGS) entry which is preliminary data.</text>
</comment>
<dbReference type="AlphaFoldDB" id="A0A9P0ZWK0"/>
<accession>A0A9P0ZWK0</accession>
<organism evidence="2 3">
    <name type="scientific">Cuscuta europaea</name>
    <name type="common">European dodder</name>
    <dbReference type="NCBI Taxonomy" id="41803"/>
    <lineage>
        <taxon>Eukaryota</taxon>
        <taxon>Viridiplantae</taxon>
        <taxon>Streptophyta</taxon>
        <taxon>Embryophyta</taxon>
        <taxon>Tracheophyta</taxon>
        <taxon>Spermatophyta</taxon>
        <taxon>Magnoliopsida</taxon>
        <taxon>eudicotyledons</taxon>
        <taxon>Gunneridae</taxon>
        <taxon>Pentapetalae</taxon>
        <taxon>asterids</taxon>
        <taxon>lamiids</taxon>
        <taxon>Solanales</taxon>
        <taxon>Convolvulaceae</taxon>
        <taxon>Cuscuteae</taxon>
        <taxon>Cuscuta</taxon>
        <taxon>Cuscuta subgen. Cuscuta</taxon>
    </lineage>
</organism>
<feature type="compositionally biased region" description="Polar residues" evidence="1">
    <location>
        <begin position="16"/>
        <end position="36"/>
    </location>
</feature>
<dbReference type="EMBL" id="CAMAPE010000065">
    <property type="protein sequence ID" value="CAH9114841.1"/>
    <property type="molecule type" value="Genomic_DNA"/>
</dbReference>